<accession>A0A2S2R1X7</accession>
<feature type="region of interest" description="Disordered" evidence="1">
    <location>
        <begin position="27"/>
        <end position="47"/>
    </location>
</feature>
<evidence type="ECO:0000313" key="3">
    <source>
        <dbReference type="Proteomes" id="UP000694846"/>
    </source>
</evidence>
<organism evidence="2">
    <name type="scientific">Sipha flava</name>
    <name type="common">yellow sugarcane aphid</name>
    <dbReference type="NCBI Taxonomy" id="143950"/>
    <lineage>
        <taxon>Eukaryota</taxon>
        <taxon>Metazoa</taxon>
        <taxon>Ecdysozoa</taxon>
        <taxon>Arthropoda</taxon>
        <taxon>Hexapoda</taxon>
        <taxon>Insecta</taxon>
        <taxon>Pterygota</taxon>
        <taxon>Neoptera</taxon>
        <taxon>Paraneoptera</taxon>
        <taxon>Hemiptera</taxon>
        <taxon>Sternorrhyncha</taxon>
        <taxon>Aphidomorpha</taxon>
        <taxon>Aphidoidea</taxon>
        <taxon>Aphididae</taxon>
        <taxon>Sipha</taxon>
    </lineage>
</organism>
<dbReference type="RefSeq" id="XP_025422313.1">
    <property type="nucleotide sequence ID" value="XM_025566528.1"/>
</dbReference>
<reference evidence="4" key="2">
    <citation type="submission" date="2025-04" db="UniProtKB">
        <authorList>
            <consortium name="RefSeq"/>
        </authorList>
    </citation>
    <scope>IDENTIFICATION</scope>
    <source>
        <tissue evidence="4">Whole body</tissue>
    </source>
</reference>
<dbReference type="AlphaFoldDB" id="A0A2S2R1X7"/>
<reference evidence="2" key="1">
    <citation type="submission" date="2018-04" db="EMBL/GenBank/DDBJ databases">
        <title>Transcriptome assembly of Sipha flava.</title>
        <authorList>
            <person name="Scully E.D."/>
            <person name="Geib S.M."/>
            <person name="Palmer N.A."/>
            <person name="Koch K."/>
            <person name="Bradshaw J."/>
            <person name="Heng-Moss T."/>
            <person name="Sarath G."/>
        </authorList>
    </citation>
    <scope>NUCLEOTIDE SEQUENCE</scope>
</reference>
<protein>
    <submittedName>
        <fullName evidence="4">Uncharacterized protein LOC112692028</fullName>
    </submittedName>
</protein>
<dbReference type="GeneID" id="112692028"/>
<dbReference type="Proteomes" id="UP000694846">
    <property type="component" value="Unplaced"/>
</dbReference>
<name>A0A2S2R1X7_9HEMI</name>
<evidence type="ECO:0000256" key="1">
    <source>
        <dbReference type="SAM" id="MobiDB-lite"/>
    </source>
</evidence>
<keyword evidence="3" id="KW-1185">Reference proteome</keyword>
<evidence type="ECO:0000313" key="2">
    <source>
        <dbReference type="EMBL" id="MBY84041.1"/>
    </source>
</evidence>
<sequence length="116" mass="12525">MKANVNPEAGLCTSEPDVAVANDRNCEKMKDSQPNQNPPEVVSSSSSKTLYAAVTENHSMSISMDSAASTGTVDWSATAYGWWNVLVQGIRKQLSSAQYSVVHNGTLYDLNKIKSI</sequence>
<dbReference type="EMBL" id="GGMS01014838">
    <property type="protein sequence ID" value="MBY84041.1"/>
    <property type="molecule type" value="Transcribed_RNA"/>
</dbReference>
<proteinExistence type="predicted"/>
<evidence type="ECO:0000313" key="4">
    <source>
        <dbReference type="RefSeq" id="XP_025422313.1"/>
    </source>
</evidence>
<gene>
    <name evidence="4" type="primary">LOC112692028</name>
    <name evidence="2" type="ORF">g.24484</name>
</gene>